<feature type="compositionally biased region" description="Low complexity" evidence="1">
    <location>
        <begin position="281"/>
        <end position="295"/>
    </location>
</feature>
<feature type="compositionally biased region" description="Basic residues" evidence="1">
    <location>
        <begin position="320"/>
        <end position="331"/>
    </location>
</feature>
<dbReference type="EMBL" id="KV784354">
    <property type="protein sequence ID" value="OEU20402.1"/>
    <property type="molecule type" value="Genomic_DNA"/>
</dbReference>
<proteinExistence type="predicted"/>
<evidence type="ECO:0000256" key="1">
    <source>
        <dbReference type="SAM" id="MobiDB-lite"/>
    </source>
</evidence>
<dbReference type="AlphaFoldDB" id="A0A1E7FQF7"/>
<dbReference type="InParanoid" id="A0A1E7FQF7"/>
<feature type="region of interest" description="Disordered" evidence="1">
    <location>
        <begin position="279"/>
        <end position="331"/>
    </location>
</feature>
<organism evidence="2 3">
    <name type="scientific">Fragilariopsis cylindrus CCMP1102</name>
    <dbReference type="NCBI Taxonomy" id="635003"/>
    <lineage>
        <taxon>Eukaryota</taxon>
        <taxon>Sar</taxon>
        <taxon>Stramenopiles</taxon>
        <taxon>Ochrophyta</taxon>
        <taxon>Bacillariophyta</taxon>
        <taxon>Bacillariophyceae</taxon>
        <taxon>Bacillariophycidae</taxon>
        <taxon>Bacillariales</taxon>
        <taxon>Bacillariaceae</taxon>
        <taxon>Fragilariopsis</taxon>
    </lineage>
</organism>
<keyword evidence="3" id="KW-1185">Reference proteome</keyword>
<dbReference type="KEGG" id="fcy:FRACYDRAFT_233896"/>
<evidence type="ECO:0000313" key="2">
    <source>
        <dbReference type="EMBL" id="OEU20402.1"/>
    </source>
</evidence>
<gene>
    <name evidence="2" type="ORF">FRACYDRAFT_233896</name>
</gene>
<accession>A0A1E7FQF7</accession>
<evidence type="ECO:0000313" key="3">
    <source>
        <dbReference type="Proteomes" id="UP000095751"/>
    </source>
</evidence>
<dbReference type="Proteomes" id="UP000095751">
    <property type="component" value="Unassembled WGS sequence"/>
</dbReference>
<reference evidence="2 3" key="1">
    <citation type="submission" date="2016-09" db="EMBL/GenBank/DDBJ databases">
        <title>Extensive genetic diversity and differential bi-allelic expression allows diatom success in the polar Southern Ocean.</title>
        <authorList>
            <consortium name="DOE Joint Genome Institute"/>
            <person name="Mock T."/>
            <person name="Otillar R.P."/>
            <person name="Strauss J."/>
            <person name="Dupont C."/>
            <person name="Frickenhaus S."/>
            <person name="Maumus F."/>
            <person name="Mcmullan M."/>
            <person name="Sanges R."/>
            <person name="Schmutz J."/>
            <person name="Toseland A."/>
            <person name="Valas R."/>
            <person name="Veluchamy A."/>
            <person name="Ward B.J."/>
            <person name="Allen A."/>
            <person name="Barry K."/>
            <person name="Falciatore A."/>
            <person name="Ferrante M."/>
            <person name="Fortunato A.E."/>
            <person name="Gloeckner G."/>
            <person name="Gruber A."/>
            <person name="Hipkin R."/>
            <person name="Janech M."/>
            <person name="Kroth P."/>
            <person name="Leese F."/>
            <person name="Lindquist E."/>
            <person name="Lyon B.R."/>
            <person name="Martin J."/>
            <person name="Mayer C."/>
            <person name="Parker M."/>
            <person name="Quesneville H."/>
            <person name="Raymond J."/>
            <person name="Uhlig C."/>
            <person name="Valentin K.U."/>
            <person name="Worden A.Z."/>
            <person name="Armbrust E.V."/>
            <person name="Bowler C."/>
            <person name="Green B."/>
            <person name="Moulton V."/>
            <person name="Van Oosterhout C."/>
            <person name="Grigoriev I."/>
        </authorList>
    </citation>
    <scope>NUCLEOTIDE SEQUENCE [LARGE SCALE GENOMIC DNA]</scope>
    <source>
        <strain evidence="2 3">CCMP1102</strain>
    </source>
</reference>
<name>A0A1E7FQF7_9STRA</name>
<sequence>MRTALSTSSTTSSFSAKRIKATIRIAVATTTRKKTATTTSLIYKHKNMDYKEAINGKDAIDDESIVGSVSSTCTTLFERQWPTYELENCYYMKLHTFYPEVVVQIQNQYSNLKQLQIIEYNLRNDAIIDDESILNNVYNVANWELEYNKWLLCTSSEIKDWTKSFLLIRLALVVSERRFVSFLFHKHVLNEDAHVSDLWSCLTDHLSLCLRTMIPFECLPQWWKAGWQEHAFTINDNHENHNEVKPLSVFIQLELNIIEKKNPSSSRIKLEVSLKNKDSTETCVATTNPTTPTKSTTEKAEKKPPAVTESAPPSSDTSPKHKKYKVERSRK</sequence>
<protein>
    <submittedName>
        <fullName evidence="2">Uncharacterized protein</fullName>
    </submittedName>
</protein>